<dbReference type="Proteomes" id="UP000467840">
    <property type="component" value="Chromosome 14"/>
</dbReference>
<proteinExistence type="predicted"/>
<comment type="caution">
    <text evidence="1">The sequence shown here is derived from an EMBL/GenBank/DDBJ whole genome shotgun (WGS) entry which is preliminary data.</text>
</comment>
<evidence type="ECO:0000313" key="1">
    <source>
        <dbReference type="EMBL" id="KAF2310575.1"/>
    </source>
</evidence>
<dbReference type="EMBL" id="JAAGAX010000006">
    <property type="protein sequence ID" value="KAF2310575.1"/>
    <property type="molecule type" value="Genomic_DNA"/>
</dbReference>
<gene>
    <name evidence="1" type="ORF">GH714_014726</name>
</gene>
<protein>
    <submittedName>
        <fullName evidence="1">Uncharacterized protein</fullName>
    </submittedName>
</protein>
<organism evidence="1 2">
    <name type="scientific">Hevea brasiliensis</name>
    <name type="common">Para rubber tree</name>
    <name type="synonym">Siphonia brasiliensis</name>
    <dbReference type="NCBI Taxonomy" id="3981"/>
    <lineage>
        <taxon>Eukaryota</taxon>
        <taxon>Viridiplantae</taxon>
        <taxon>Streptophyta</taxon>
        <taxon>Embryophyta</taxon>
        <taxon>Tracheophyta</taxon>
        <taxon>Spermatophyta</taxon>
        <taxon>Magnoliopsida</taxon>
        <taxon>eudicotyledons</taxon>
        <taxon>Gunneridae</taxon>
        <taxon>Pentapetalae</taxon>
        <taxon>rosids</taxon>
        <taxon>fabids</taxon>
        <taxon>Malpighiales</taxon>
        <taxon>Euphorbiaceae</taxon>
        <taxon>Crotonoideae</taxon>
        <taxon>Micrandreae</taxon>
        <taxon>Hevea</taxon>
    </lineage>
</organism>
<dbReference type="AlphaFoldDB" id="A0A6A6MDL1"/>
<reference evidence="1 2" key="1">
    <citation type="journal article" date="2020" name="Mol. Plant">
        <title>The Chromosome-Based Rubber Tree Genome Provides New Insights into Spurge Genome Evolution and Rubber Biosynthesis.</title>
        <authorList>
            <person name="Liu J."/>
            <person name="Shi C."/>
            <person name="Shi C.C."/>
            <person name="Li W."/>
            <person name="Zhang Q.J."/>
            <person name="Zhang Y."/>
            <person name="Li K."/>
            <person name="Lu H.F."/>
            <person name="Shi C."/>
            <person name="Zhu S.T."/>
            <person name="Xiao Z.Y."/>
            <person name="Nan H."/>
            <person name="Yue Y."/>
            <person name="Zhu X.G."/>
            <person name="Wu Y."/>
            <person name="Hong X.N."/>
            <person name="Fan G.Y."/>
            <person name="Tong Y."/>
            <person name="Zhang D."/>
            <person name="Mao C.L."/>
            <person name="Liu Y.L."/>
            <person name="Hao S.J."/>
            <person name="Liu W.Q."/>
            <person name="Lv M.Q."/>
            <person name="Zhang H.B."/>
            <person name="Liu Y."/>
            <person name="Hu-Tang G.R."/>
            <person name="Wang J.P."/>
            <person name="Wang J.H."/>
            <person name="Sun Y.H."/>
            <person name="Ni S.B."/>
            <person name="Chen W.B."/>
            <person name="Zhang X.C."/>
            <person name="Jiao Y.N."/>
            <person name="Eichler E.E."/>
            <person name="Li G.H."/>
            <person name="Liu X."/>
            <person name="Gao L.Z."/>
        </authorList>
    </citation>
    <scope>NUCLEOTIDE SEQUENCE [LARGE SCALE GENOMIC DNA]</scope>
    <source>
        <strain evidence="2">cv. GT1</strain>
        <tissue evidence="1">Leaf</tissue>
    </source>
</reference>
<name>A0A6A6MDL1_HEVBR</name>
<accession>A0A6A6MDL1</accession>
<keyword evidence="2" id="KW-1185">Reference proteome</keyword>
<sequence>MAKVYVIDGVSSDHLPLFLSLGIQISRYVQRRFRFENSWAMESDCHKIVQDGEYVVKEGYRVSLDMGFEEARVTAHVRPDSVLQTRWKPQEQGAFKCNIDVGLLNDGSYGLEMIIRDYTGYCCAGRLLARPGLTDPLIGEVLFLERH</sequence>
<evidence type="ECO:0000313" key="2">
    <source>
        <dbReference type="Proteomes" id="UP000467840"/>
    </source>
</evidence>